<accession>I3EG48</accession>
<sequence length="745" mass="84520">MESVIAYMRGEVALSEVIKAYPTNTTNTKASAYILFESLKDITAPNALSLHIMAVEKFFRKEYIPGLFSEYIRILVNQRMKIHHAEIIRVMVYSLSKLERLGEVLNLEEKLFLLLKTEHSKEIDLTDILRVCLSKGSLEWMNRYSEVVLEKKCRELYASIDKSVVSCILMKAIGSADIAKVIDERKELLSGMSEYNPSILLPLVNSCISYILCKEIENRSSIVVNSNKQHIAVSSTGCSDVINIASSDTHRLKKTVQVLPASSSGEVLAQSIPDYMLDKHRKAIVNWLRALRKSFIEQKTIGSSDEDAPLVDLMHKNSDSSAHALVKTLACTILSNKTERLLAESISMLNGKSVLLLCDVCNDINVPAGSLLSRDLLMKLLEVSGDIEYIKSQSIGHILNIKEELQIRYDYYLTRILHKGITLTVSLNLICLIIACGYHSRIVGLAVRLSEVLKQMEYRNRSGFMLCNKEQNHEMELIPPILSRIIRTVYIKKKDLQRILQEVIYLITIENVQLVKGLYQVLTEIIYAYKTLDEGVSEKMYGLKKPAHSKCGYLENVYTLPEIENPSSNQSKQCSTQKELSSTADIANNNTMTVSVEIFNILEVDGFSHSVRTEIMELIMAMIQTTDGFLIKRLQNNLIPEILDYYISNNILINCNDTAVLIQFLICVSKHRLTVQNTIKLVFLLMILIERSIARSEDIIKILYEKDKYSLACSVYYNVKKDRKARKASIISPRTITKIQKIFIA</sequence>
<reference evidence="1" key="1">
    <citation type="submission" date="2011-01" db="EMBL/GenBank/DDBJ databases">
        <title>The Genome Sequence of Nematocida parisii strain ERTm3.</title>
        <authorList>
            <consortium name="The Broad Institute Genome Sequencing Platform"/>
            <consortium name="The Broad Institute Genome Sequencing Center for Infectious Disease"/>
            <person name="Cuomo C."/>
            <person name="Troemel E."/>
            <person name="Young S.K."/>
            <person name="Zeng Q."/>
            <person name="Gargeya S."/>
            <person name="Fitzgerald M."/>
            <person name="Haas B."/>
            <person name="Abouelleil A."/>
            <person name="Alvarado L."/>
            <person name="Arachchi H.M."/>
            <person name="Berlin A."/>
            <person name="Chapman S.B."/>
            <person name="Gearin G."/>
            <person name="Goldberg J."/>
            <person name="Griggs A."/>
            <person name="Gujja S."/>
            <person name="Hansen M."/>
            <person name="Heiman D."/>
            <person name="Howarth C."/>
            <person name="Larimer J."/>
            <person name="Lui A."/>
            <person name="MacDonald P.J.P."/>
            <person name="McCowen C."/>
            <person name="Montmayeur A."/>
            <person name="Murphy C."/>
            <person name="Neiman D."/>
            <person name="Pearson M."/>
            <person name="Priest M."/>
            <person name="Roberts A."/>
            <person name="Saif S."/>
            <person name="Shea T."/>
            <person name="Sisk P."/>
            <person name="Stolte C."/>
            <person name="Sykes S."/>
            <person name="Wortman J."/>
            <person name="Nusbaum C."/>
            <person name="Birren B."/>
        </authorList>
    </citation>
    <scope>NUCLEOTIDE SEQUENCE</scope>
    <source>
        <strain evidence="1">ERTm3</strain>
    </source>
</reference>
<dbReference type="EMBL" id="GL870879">
    <property type="protein sequence ID" value="EIJ88195.1"/>
    <property type="molecule type" value="Genomic_DNA"/>
</dbReference>
<gene>
    <name evidence="1" type="ORF">NEQG_01639</name>
</gene>
<name>I3EG48_NEMP3</name>
<protein>
    <submittedName>
        <fullName evidence="1">Uncharacterized protein</fullName>
    </submittedName>
</protein>
<organism evidence="1 2">
    <name type="scientific">Nematocida parisii (strain ERTm3)</name>
    <name type="common">Nematode killer fungus</name>
    <dbReference type="NCBI Taxonomy" id="935791"/>
    <lineage>
        <taxon>Eukaryota</taxon>
        <taxon>Fungi</taxon>
        <taxon>Fungi incertae sedis</taxon>
        <taxon>Microsporidia</taxon>
        <taxon>Nematocida</taxon>
    </lineage>
</organism>
<dbReference type="Proteomes" id="UP000002872">
    <property type="component" value="Unassembled WGS sequence"/>
</dbReference>
<dbReference type="VEuPathDB" id="MicrosporidiaDB:NEQG_01639"/>
<dbReference type="OrthoDB" id="2188590at2759"/>
<keyword evidence="2" id="KW-1185">Reference proteome</keyword>
<dbReference type="HOGENOM" id="CLU_370089_0_0_1"/>
<proteinExistence type="predicted"/>
<dbReference type="OMA" id="GYHSRIV"/>
<evidence type="ECO:0000313" key="1">
    <source>
        <dbReference type="EMBL" id="EIJ88195.1"/>
    </source>
</evidence>
<dbReference type="InParanoid" id="I3EG48"/>
<dbReference type="AlphaFoldDB" id="I3EG48"/>
<evidence type="ECO:0000313" key="2">
    <source>
        <dbReference type="Proteomes" id="UP000002872"/>
    </source>
</evidence>